<feature type="coiled-coil region" evidence="4">
    <location>
        <begin position="105"/>
        <end position="132"/>
    </location>
</feature>
<organism evidence="8 10">
    <name type="scientific">Bombus vosnesenskii</name>
    <dbReference type="NCBI Taxonomy" id="207650"/>
    <lineage>
        <taxon>Eukaryota</taxon>
        <taxon>Metazoa</taxon>
        <taxon>Ecdysozoa</taxon>
        <taxon>Arthropoda</taxon>
        <taxon>Hexapoda</taxon>
        <taxon>Insecta</taxon>
        <taxon>Pterygota</taxon>
        <taxon>Neoptera</taxon>
        <taxon>Endopterygota</taxon>
        <taxon>Hymenoptera</taxon>
        <taxon>Apocrita</taxon>
        <taxon>Aculeata</taxon>
        <taxon>Apoidea</taxon>
        <taxon>Anthophila</taxon>
        <taxon>Apidae</taxon>
        <taxon>Bombus</taxon>
        <taxon>Pyrobombus</taxon>
    </lineage>
</organism>
<dbReference type="Proteomes" id="UP000504631">
    <property type="component" value="Unplaced"/>
</dbReference>
<dbReference type="GO" id="GO:0005829">
    <property type="term" value="C:cytosol"/>
    <property type="evidence" value="ECO:0007669"/>
    <property type="project" value="TreeGrafter"/>
</dbReference>
<dbReference type="KEGG" id="bvk:117232167"/>
<dbReference type="InterPro" id="IPR016024">
    <property type="entry name" value="ARM-type_fold"/>
</dbReference>
<evidence type="ECO:0000256" key="4">
    <source>
        <dbReference type="SAM" id="Coils"/>
    </source>
</evidence>
<dbReference type="InterPro" id="IPR056843">
    <property type="entry name" value="THADA-like_TPR"/>
</dbReference>
<dbReference type="PANTHER" id="PTHR14387">
    <property type="entry name" value="THADA/DEATH RECEPTOR INTERACTING PROTEIN"/>
    <property type="match status" value="1"/>
</dbReference>
<evidence type="ECO:0000256" key="3">
    <source>
        <dbReference type="ARBA" id="ARBA00035698"/>
    </source>
</evidence>
<dbReference type="Pfam" id="PF25151">
    <property type="entry name" value="TPR_Trm732_C"/>
    <property type="match status" value="1"/>
</dbReference>
<proteinExistence type="inferred from homology"/>
<gene>
    <name evidence="9 10" type="primary">LOC117232167</name>
</gene>
<name>A0A6J3K433_9HYME</name>
<dbReference type="CTD" id="63892"/>
<accession>A0A6J3K433</accession>
<evidence type="ECO:0000259" key="6">
    <source>
        <dbReference type="Pfam" id="PF25150"/>
    </source>
</evidence>
<keyword evidence="8" id="KW-1185">Reference proteome</keyword>
<evidence type="ECO:0000259" key="5">
    <source>
        <dbReference type="Pfam" id="PF10350"/>
    </source>
</evidence>
<feature type="domain" description="tRNA (32-2'-O)-methyltransferase regulator THADA-like TPR repeats region" evidence="6">
    <location>
        <begin position="14"/>
        <end position="221"/>
    </location>
</feature>
<keyword evidence="4" id="KW-0175">Coiled coil</keyword>
<dbReference type="PANTHER" id="PTHR14387:SF7">
    <property type="entry name" value="THYROID ADENOMA-ASSOCIATED PROTEIN"/>
    <property type="match status" value="1"/>
</dbReference>
<dbReference type="Pfam" id="PF25150">
    <property type="entry name" value="TPR_Trm732"/>
    <property type="match status" value="1"/>
</dbReference>
<evidence type="ECO:0000256" key="1">
    <source>
        <dbReference type="ARBA" id="ARBA00010409"/>
    </source>
</evidence>
<evidence type="ECO:0000313" key="10">
    <source>
        <dbReference type="RefSeq" id="XP_033347261.1"/>
    </source>
</evidence>
<keyword evidence="2" id="KW-0819">tRNA processing</keyword>
<dbReference type="RefSeq" id="XP_033347261.1">
    <property type="nucleotide sequence ID" value="XM_033491370.1"/>
</dbReference>
<comment type="similarity">
    <text evidence="1">Belongs to the THADA family.</text>
</comment>
<feature type="domain" description="DUF2428" evidence="5">
    <location>
        <begin position="365"/>
        <end position="659"/>
    </location>
</feature>
<reference evidence="9 10" key="1">
    <citation type="submission" date="2025-04" db="UniProtKB">
        <authorList>
            <consortium name="RefSeq"/>
        </authorList>
    </citation>
    <scope>IDENTIFICATION</scope>
    <source>
        <tissue evidence="9 10">Muscle</tissue>
    </source>
</reference>
<dbReference type="GO" id="GO:0030488">
    <property type="term" value="P:tRNA methylation"/>
    <property type="evidence" value="ECO:0007669"/>
    <property type="project" value="TreeGrafter"/>
</dbReference>
<dbReference type="SUPFAM" id="SSF48371">
    <property type="entry name" value="ARM repeat"/>
    <property type="match status" value="1"/>
</dbReference>
<protein>
    <recommendedName>
        <fullName evidence="3">tRNA (32-2'-O)-methyltransferase regulator THADA</fullName>
    </recommendedName>
</protein>
<feature type="domain" description="tRNA (32-2'-O)-methyltransferase regulator THADA-like C-terminal TPR repeats region" evidence="7">
    <location>
        <begin position="661"/>
        <end position="821"/>
    </location>
</feature>
<dbReference type="InterPro" id="IPR056842">
    <property type="entry name" value="THADA-like_TPR_C"/>
</dbReference>
<dbReference type="Pfam" id="PF10350">
    <property type="entry name" value="DUF2428"/>
    <property type="match status" value="1"/>
</dbReference>
<dbReference type="RefSeq" id="XP_033347260.1">
    <property type="nucleotide sequence ID" value="XM_033491369.1"/>
</dbReference>
<evidence type="ECO:0000259" key="7">
    <source>
        <dbReference type="Pfam" id="PF25151"/>
    </source>
</evidence>
<dbReference type="GeneID" id="117232167"/>
<sequence>MFTSEEIKRQLKDLLILKRNGELDTEEKLLNSNNKYWRNCIMYDSLEHYVYHYDEEIKLNTLALIVESKKSTLKFTSQELDIIILFLQVNFKENIEFVPLIKKTLKRMKDSLAVMRRQYAQEEKMRNHYKKNRSSSEIKQEVMDESYKTSCNLESDINMYSCKFESLRQMCICSPDATYNRRQCSLQILLLMRDLLDNEFKQVIWKAEQVEAIFNLMLLDTYETNKVMAFNLIKSIDPNLLQLNNEGRVRDIIMVAIELGNSVRPIDTITAVYMLKVSILSPIVQKVLENYLDLIIQFEDIKEATILQLILILLKKLKDSLTLAKENIVKTVIKHSLYGYLFCIRNLLYECNLKNAGKECLWQSTVTELISISFECSHAVSLIVNNSSPEGHLPMDLNSQAINELCNSVPDKQIVTPQMVLLCSWRTVKEVSLLFGLLSTKAPICEDNPSINLLNEEQIIKIGEHFVSLLTETKHRGAFEQAHVGFSQLCSRLWRLSKTNLNELPKLWLHQILISITGIKENSKLCATRRSVGVPFMIQALLSTEPRRYKDTKTTTFDSVIKILLGLTQLKSENLWEKVQQLIYSNSVFTHYENSLATLKYNDDCPVNENIVQVMEIKTHALNILRAIFRHSHLAEVVNNYVEDGLIAAFKSYDAATWAERNAATLLFSALITRIFGVQRTKDHINLTTDNKMNYRVFSEKYSNLLSFILDQLQTFVAMDDTLIKADIQSILLLLSRLYCNNNTEPSDIQRKVNDLIDLIIQCAKSAIFETRKLAARALVPLLTTQSVQYALTKIIENIISAGINYSSLNLIHGYMLQIYEILIYFNFKSFELVDVSWDEFLKHTVWIIENLERKNSKPPSFLLAAHYVNVCNKICEVDRTYAIRMLPMLYTVISHLLGDKLKQGPAREVYKLSVIRFIRSIARETSLIQQSIVIKICLHNLKVPEMQIAAWSIISEIINEVKYRDVLQTLLNYGFYEIRNSIECFYKYSPELQDAIFDFLYSSLTCINQTESSDFMRRIEICKFVLNEIRLQDNKSGYYERDCYLRLLGKSYVTLASFNKHDGAINLECTTDVYSSFCDNLWITSLSGDFRKSAFEIMEGLFLACYKCEEYQYVQIQWWTTVLQLLLDNNREIRNEAFSLVDHVPVHCTVINDCSYMNLLLSKFLECNIRNKHPEYMCIALFYWSTALLDYIDYEMDDTDVFNKCTNYDFFEPLEVSRTCAEFLIKNMKCYIDIILPDDAINWVNSLLNVQFQKSISFRTLVKNYENYIPTLENKLHDILNPTYKNKLLQILSYEQYKNIL</sequence>
<evidence type="ECO:0000313" key="8">
    <source>
        <dbReference type="Proteomes" id="UP000504631"/>
    </source>
</evidence>
<dbReference type="InterPro" id="IPR051954">
    <property type="entry name" value="tRNA_methyltransferase_THADA"/>
</dbReference>
<dbReference type="InterPro" id="IPR019442">
    <property type="entry name" value="THADA/TRM732_DUF2428"/>
</dbReference>
<evidence type="ECO:0000256" key="2">
    <source>
        <dbReference type="ARBA" id="ARBA00022694"/>
    </source>
</evidence>
<evidence type="ECO:0000313" key="9">
    <source>
        <dbReference type="RefSeq" id="XP_033347260.1"/>
    </source>
</evidence>